<comment type="caution">
    <text evidence="3">The sequence shown here is derived from an EMBL/GenBank/DDBJ whole genome shotgun (WGS) entry which is preliminary data.</text>
</comment>
<evidence type="ECO:0000259" key="2">
    <source>
        <dbReference type="Pfam" id="PF13460"/>
    </source>
</evidence>
<dbReference type="Proteomes" id="UP000287651">
    <property type="component" value="Unassembled WGS sequence"/>
</dbReference>
<proteinExistence type="predicted"/>
<dbReference type="AlphaFoldDB" id="A0A426XQK0"/>
<evidence type="ECO:0000313" key="3">
    <source>
        <dbReference type="EMBL" id="RRT41769.1"/>
    </source>
</evidence>
<organism evidence="3 4">
    <name type="scientific">Ensete ventricosum</name>
    <name type="common">Abyssinian banana</name>
    <name type="synonym">Musa ensete</name>
    <dbReference type="NCBI Taxonomy" id="4639"/>
    <lineage>
        <taxon>Eukaryota</taxon>
        <taxon>Viridiplantae</taxon>
        <taxon>Streptophyta</taxon>
        <taxon>Embryophyta</taxon>
        <taxon>Tracheophyta</taxon>
        <taxon>Spermatophyta</taxon>
        <taxon>Magnoliopsida</taxon>
        <taxon>Liliopsida</taxon>
        <taxon>Zingiberales</taxon>
        <taxon>Musaceae</taxon>
        <taxon>Ensete</taxon>
    </lineage>
</organism>
<accession>A0A426XQK0</accession>
<name>A0A426XQK0_ENSVE</name>
<dbReference type="PANTHER" id="PTHR14194">
    <property type="entry name" value="NITROGEN METABOLIC REGULATION PROTEIN NMR-RELATED"/>
    <property type="match status" value="1"/>
</dbReference>
<dbReference type="GO" id="GO:0009507">
    <property type="term" value="C:chloroplast"/>
    <property type="evidence" value="ECO:0007669"/>
    <property type="project" value="TreeGrafter"/>
</dbReference>
<dbReference type="EMBL" id="AMZH03018311">
    <property type="protein sequence ID" value="RRT41769.1"/>
    <property type="molecule type" value="Genomic_DNA"/>
</dbReference>
<dbReference type="Gene3D" id="3.40.50.720">
    <property type="entry name" value="NAD(P)-binding Rossmann-like Domain"/>
    <property type="match status" value="1"/>
</dbReference>
<gene>
    <name evidence="3" type="ORF">B296_00054699</name>
</gene>
<dbReference type="InterPro" id="IPR044163">
    <property type="entry name" value="SARED1-like"/>
</dbReference>
<feature type="domain" description="NAD(P)-binding" evidence="2">
    <location>
        <begin position="9"/>
        <end position="109"/>
    </location>
</feature>
<dbReference type="GO" id="GO:0016491">
    <property type="term" value="F:oxidoreductase activity"/>
    <property type="evidence" value="ECO:0007669"/>
    <property type="project" value="InterPro"/>
</dbReference>
<dbReference type="SUPFAM" id="SSF51735">
    <property type="entry name" value="NAD(P)-binding Rossmann-fold domains"/>
    <property type="match status" value="1"/>
</dbReference>
<reference evidence="3 4" key="1">
    <citation type="journal article" date="2014" name="Agronomy (Basel)">
        <title>A Draft Genome Sequence for Ensete ventricosum, the Drought-Tolerant Tree Against Hunger.</title>
        <authorList>
            <person name="Harrison J."/>
            <person name="Moore K.A."/>
            <person name="Paszkiewicz K."/>
            <person name="Jones T."/>
            <person name="Grant M."/>
            <person name="Ambacheew D."/>
            <person name="Muzemil S."/>
            <person name="Studholme D.J."/>
        </authorList>
    </citation>
    <scope>NUCLEOTIDE SEQUENCE [LARGE SCALE GENOMIC DNA]</scope>
</reference>
<sequence>MKPGFDPTRAVGVKQIVLVGSMGGTDINHPLNTIGNGKILIWKRKAEQYLADSGVPYTIISYAEKRNRAGGLQDKDGGLRELLVGKDDELLKTETRTIARPDVAEVCIQKSRHRGSGPRRSTEEGVATRGTKMPSQRSTAPPPPPPSTADRPSLFTTRSLLLLFSFP</sequence>
<dbReference type="InterPro" id="IPR036291">
    <property type="entry name" value="NAD(P)-bd_dom_sf"/>
</dbReference>
<protein>
    <recommendedName>
        <fullName evidence="2">NAD(P)-binding domain-containing protein</fullName>
    </recommendedName>
</protein>
<dbReference type="InterPro" id="IPR016040">
    <property type="entry name" value="NAD(P)-bd_dom"/>
</dbReference>
<evidence type="ECO:0000313" key="4">
    <source>
        <dbReference type="Proteomes" id="UP000287651"/>
    </source>
</evidence>
<dbReference type="Pfam" id="PF13460">
    <property type="entry name" value="NAD_binding_10"/>
    <property type="match status" value="1"/>
</dbReference>
<dbReference type="PANTHER" id="PTHR14194:SF86">
    <property type="entry name" value="OS05G0110300 PROTEIN"/>
    <property type="match status" value="1"/>
</dbReference>
<feature type="region of interest" description="Disordered" evidence="1">
    <location>
        <begin position="106"/>
        <end position="154"/>
    </location>
</feature>
<evidence type="ECO:0000256" key="1">
    <source>
        <dbReference type="SAM" id="MobiDB-lite"/>
    </source>
</evidence>